<evidence type="ECO:0000313" key="2">
    <source>
        <dbReference type="EMBL" id="KPP56483.1"/>
    </source>
</evidence>
<dbReference type="AlphaFoldDB" id="A0A0P7W1J5"/>
<name>A0A0P7W1J5_SCLFO</name>
<proteinExistence type="predicted"/>
<organism evidence="2 3">
    <name type="scientific">Scleropages formosus</name>
    <name type="common">Asian bonytongue</name>
    <name type="synonym">Osteoglossum formosum</name>
    <dbReference type="NCBI Taxonomy" id="113540"/>
    <lineage>
        <taxon>Eukaryota</taxon>
        <taxon>Metazoa</taxon>
        <taxon>Chordata</taxon>
        <taxon>Craniata</taxon>
        <taxon>Vertebrata</taxon>
        <taxon>Euteleostomi</taxon>
        <taxon>Actinopterygii</taxon>
        <taxon>Neopterygii</taxon>
        <taxon>Teleostei</taxon>
        <taxon>Osteoglossocephala</taxon>
        <taxon>Osteoglossomorpha</taxon>
        <taxon>Osteoglossiformes</taxon>
        <taxon>Osteoglossidae</taxon>
        <taxon>Scleropages</taxon>
    </lineage>
</organism>
<dbReference type="PANTHER" id="PTHR15503">
    <property type="entry name" value="LDOC1 RELATED"/>
    <property type="match status" value="1"/>
</dbReference>
<comment type="caution">
    <text evidence="2">The sequence shown here is derived from an EMBL/GenBank/DDBJ whole genome shotgun (WGS) entry which is preliminary data.</text>
</comment>
<evidence type="ECO:0000313" key="3">
    <source>
        <dbReference type="Proteomes" id="UP000034805"/>
    </source>
</evidence>
<dbReference type="Pfam" id="PF03732">
    <property type="entry name" value="Retrotrans_gag"/>
    <property type="match status" value="1"/>
</dbReference>
<dbReference type="Proteomes" id="UP000034805">
    <property type="component" value="Unassembled WGS sequence"/>
</dbReference>
<accession>A0A0P7W1J5</accession>
<dbReference type="InterPro" id="IPR032567">
    <property type="entry name" value="RTL1-rel"/>
</dbReference>
<feature type="non-terminal residue" evidence="2">
    <location>
        <position position="328"/>
    </location>
</feature>
<dbReference type="EMBL" id="JARO02020825">
    <property type="protein sequence ID" value="KPP56483.1"/>
    <property type="molecule type" value="Genomic_DNA"/>
</dbReference>
<sequence length="328" mass="36610">MCNTLAPQGAIISAHEQSRERLEDTVKWLHPALQTAGILQSPVTTMPAVPADPAPPAPLEESGPDTTIAIPERYDGSPDQCQDFLMQCELVFECSPRMYQTDEAKIALELSLFSCLGSSGVMHPPEDHLHCFFWEKFEMVFDHSHAGHSAGDRLWHLNQGNRTLAEYALKFRSLATRSCWNTATAITIDNLGRNRQMRWGQVTLPAYPAEEDPEPMQVGGGRLGPKERRRCLVGNLCLYCGSPDHFRSTCPVRPPQGDSRESKVKALDGQPLGSSVVNTHTIPLQLETGACHHEVLTFFMIRAPDTLIILGYPWLTRHNPVFRWSTND</sequence>
<evidence type="ECO:0000259" key="1">
    <source>
        <dbReference type="Pfam" id="PF03732"/>
    </source>
</evidence>
<dbReference type="InterPro" id="IPR005162">
    <property type="entry name" value="Retrotrans_gag_dom"/>
</dbReference>
<reference evidence="2 3" key="1">
    <citation type="submission" date="2015-08" db="EMBL/GenBank/DDBJ databases">
        <title>The genome of the Asian arowana (Scleropages formosus).</title>
        <authorList>
            <person name="Tan M.H."/>
            <person name="Gan H.M."/>
            <person name="Croft L.J."/>
            <person name="Austin C.M."/>
        </authorList>
    </citation>
    <scope>NUCLEOTIDE SEQUENCE [LARGE SCALE GENOMIC DNA]</scope>
    <source>
        <strain evidence="2">Aro1</strain>
    </source>
</reference>
<protein>
    <recommendedName>
        <fullName evidence="1">Retrotransposon gag domain-containing protein</fullName>
    </recommendedName>
</protein>
<feature type="domain" description="Retrotransposon gag" evidence="1">
    <location>
        <begin position="133"/>
        <end position="179"/>
    </location>
</feature>
<gene>
    <name evidence="2" type="ORF">Z043_125892</name>
</gene>
<dbReference type="PANTHER" id="PTHR15503:SF22">
    <property type="entry name" value="TRANSPOSON TY3-I GAG POLYPROTEIN"/>
    <property type="match status" value="1"/>
</dbReference>